<protein>
    <submittedName>
        <fullName evidence="2">Uncharacterized protein</fullName>
    </submittedName>
</protein>
<dbReference type="AlphaFoldDB" id="A0AA41FGX0"/>
<evidence type="ECO:0000256" key="1">
    <source>
        <dbReference type="SAM" id="Coils"/>
    </source>
</evidence>
<evidence type="ECO:0000313" key="3">
    <source>
        <dbReference type="Proteomes" id="UP000708338"/>
    </source>
</evidence>
<sequence length="105" mass="12471">MGLEVFDHYECDGQIELFVIQEENMGTDKTIAKRFCEYYKACRDKEERKRREWYALAEMWKKDGYIDDALGDRVEAAQKEYAEAEKETNIFARLALDCILEGQKR</sequence>
<feature type="coiled-coil region" evidence="1">
    <location>
        <begin position="67"/>
        <end position="94"/>
    </location>
</feature>
<dbReference type="Proteomes" id="UP000708338">
    <property type="component" value="Unassembled WGS sequence"/>
</dbReference>
<comment type="caution">
    <text evidence="2">The sequence shown here is derived from an EMBL/GenBank/DDBJ whole genome shotgun (WGS) entry which is preliminary data.</text>
</comment>
<proteinExistence type="predicted"/>
<reference evidence="2" key="1">
    <citation type="journal article" date="2021" name="Gut Microbes">
        <title>A synthetic consortium of 100 gut commensals modulates the composition and function in a colon model of the microbiome of elderly subjects.</title>
        <authorList>
            <person name="Perez M."/>
            <person name="Ntemiri A."/>
            <person name="Tan H."/>
            <person name="Harris H.M.B."/>
            <person name="Roager H.M."/>
            <person name="Ribiere C."/>
            <person name="O'Toole P.W."/>
        </authorList>
    </citation>
    <scope>NUCLEOTIDE SEQUENCE</scope>
    <source>
        <strain evidence="2">MCC335</strain>
    </source>
</reference>
<accession>A0AA41FGX0</accession>
<gene>
    <name evidence="2" type="ORF">GPL26_16360</name>
</gene>
<keyword evidence="1" id="KW-0175">Coiled coil</keyword>
<organism evidence="2 3">
    <name type="scientific">Enterocloster citroniae</name>
    <dbReference type="NCBI Taxonomy" id="358743"/>
    <lineage>
        <taxon>Bacteria</taxon>
        <taxon>Bacillati</taxon>
        <taxon>Bacillota</taxon>
        <taxon>Clostridia</taxon>
        <taxon>Lachnospirales</taxon>
        <taxon>Lachnospiraceae</taxon>
        <taxon>Enterocloster</taxon>
    </lineage>
</organism>
<dbReference type="EMBL" id="WQPS01000020">
    <property type="protein sequence ID" value="MBT9811199.1"/>
    <property type="molecule type" value="Genomic_DNA"/>
</dbReference>
<name>A0AA41FGX0_9FIRM</name>
<dbReference type="RefSeq" id="WP_215630189.1">
    <property type="nucleotide sequence ID" value="NZ_WQPS01000020.1"/>
</dbReference>
<evidence type="ECO:0000313" key="2">
    <source>
        <dbReference type="EMBL" id="MBT9811199.1"/>
    </source>
</evidence>